<dbReference type="PROSITE" id="PS50966">
    <property type="entry name" value="ZF_SWIM"/>
    <property type="match status" value="2"/>
</dbReference>
<keyword evidence="1" id="KW-0479">Metal-binding</keyword>
<keyword evidence="5" id="KW-1185">Reference proteome</keyword>
<evidence type="ECO:0000256" key="2">
    <source>
        <dbReference type="SAM" id="MobiDB-lite"/>
    </source>
</evidence>
<dbReference type="OrthoDB" id="242553at2"/>
<keyword evidence="1" id="KW-0863">Zinc-finger</keyword>
<feature type="domain" description="SWIM-type" evidence="3">
    <location>
        <begin position="56"/>
        <end position="90"/>
    </location>
</feature>
<sequence length="699" mass="75853">MRYGRTDLLELSTEALIALSNVGFVKKGIKDLEAGLLPRLEEDQDGNLHGYYDDSSHVTLPPGRTLREAQCSCPASGICRHRVTLILAYQAAAAARENSAENNSDQPAEAEEPGWNPGRFDDGMLLEVLTKSRLQQAQKLAAAGMVATVQGGHDVPTVRFAMCTVRFFSRSSLAHARCDCKEGSGCCHVALAVWAFRQAAQEHPDQAEAVIELRLPEGVDGADRADRAGRAGLLAGDGAAATLMDEIENWLNRIWSGGAAQPLSATEAQVRLILAQCDQLGWRWVGEGVREIRDMIIWLHGRSSRFDQQRLLRSVAALPARLQAAGFMEASSSPRLPARQILGIGEKGEMALDHLNLTSLGLEIWGDDTGQGADLVFMDHDTQTLMLLERYWPQQEGQTKPLSWQDLMGKRVSGKPLRQMANGQIITKTATRRANGSVDISSTNRLTNVFPLSPKSWDNIKEPVRQHGPCALARHLQQQLPAFVRPVQNLGHFHVVSLEAAQVADYGWDAALQKLHAVIISGSAEDAPLQLSLPNNPLAPHAIDAALQILSGELGPIADVAGMAWLENGQPFLHPLAILTRDRSVVLQAADAPTTTAPHGRQLGDSTPLGDAVHSAREILAHWLRRGVKQMGKGEYDKALELEKVLAGCGLRSTAAAFAGLHKTLTAADFQQLSRQLSTIILLLDQVTQKGIGEIGIRI</sequence>
<name>A0A1T4LM43_9BACT</name>
<evidence type="ECO:0000313" key="5">
    <source>
        <dbReference type="Proteomes" id="UP000190102"/>
    </source>
</evidence>
<dbReference type="STRING" id="115783.SAMN02745119_00955"/>
<feature type="region of interest" description="Disordered" evidence="2">
    <location>
        <begin position="98"/>
        <end position="117"/>
    </location>
</feature>
<organism evidence="4 5">
    <name type="scientific">Trichlorobacter thiogenes</name>
    <dbReference type="NCBI Taxonomy" id="115783"/>
    <lineage>
        <taxon>Bacteria</taxon>
        <taxon>Pseudomonadati</taxon>
        <taxon>Thermodesulfobacteriota</taxon>
        <taxon>Desulfuromonadia</taxon>
        <taxon>Geobacterales</taxon>
        <taxon>Geobacteraceae</taxon>
        <taxon>Trichlorobacter</taxon>
    </lineage>
</organism>
<evidence type="ECO:0000256" key="1">
    <source>
        <dbReference type="PROSITE-ProRule" id="PRU00325"/>
    </source>
</evidence>
<dbReference type="Pfam" id="PF04434">
    <property type="entry name" value="SWIM"/>
    <property type="match status" value="2"/>
</dbReference>
<evidence type="ECO:0000259" key="3">
    <source>
        <dbReference type="PROSITE" id="PS50966"/>
    </source>
</evidence>
<proteinExistence type="predicted"/>
<feature type="domain" description="SWIM-type" evidence="3">
    <location>
        <begin position="163"/>
        <end position="197"/>
    </location>
</feature>
<dbReference type="Proteomes" id="UP000190102">
    <property type="component" value="Unassembled WGS sequence"/>
</dbReference>
<accession>A0A1T4LM43</accession>
<dbReference type="RefSeq" id="WP_078789235.1">
    <property type="nucleotide sequence ID" value="NZ_FUWR01000003.1"/>
</dbReference>
<dbReference type="InterPro" id="IPR007527">
    <property type="entry name" value="Znf_SWIM"/>
</dbReference>
<protein>
    <submittedName>
        <fullName evidence="4">SWIM zinc finger</fullName>
    </submittedName>
</protein>
<reference evidence="5" key="1">
    <citation type="submission" date="2017-02" db="EMBL/GenBank/DDBJ databases">
        <authorList>
            <person name="Varghese N."/>
            <person name="Submissions S."/>
        </authorList>
    </citation>
    <scope>NUCLEOTIDE SEQUENCE [LARGE SCALE GENOMIC DNA]</scope>
    <source>
        <strain evidence="5">ATCC BAA-34</strain>
    </source>
</reference>
<dbReference type="AlphaFoldDB" id="A0A1T4LM43"/>
<dbReference type="GO" id="GO:0008270">
    <property type="term" value="F:zinc ion binding"/>
    <property type="evidence" value="ECO:0007669"/>
    <property type="project" value="UniProtKB-KW"/>
</dbReference>
<dbReference type="EMBL" id="FUWR01000003">
    <property type="protein sequence ID" value="SJZ55696.1"/>
    <property type="molecule type" value="Genomic_DNA"/>
</dbReference>
<gene>
    <name evidence="4" type="ORF">SAMN02745119_00955</name>
</gene>
<keyword evidence="1" id="KW-0862">Zinc</keyword>
<evidence type="ECO:0000313" key="4">
    <source>
        <dbReference type="EMBL" id="SJZ55696.1"/>
    </source>
</evidence>